<organism evidence="3 4">
    <name type="scientific">Botrimarina hoheduenensis</name>
    <dbReference type="NCBI Taxonomy" id="2528000"/>
    <lineage>
        <taxon>Bacteria</taxon>
        <taxon>Pseudomonadati</taxon>
        <taxon>Planctomycetota</taxon>
        <taxon>Planctomycetia</taxon>
        <taxon>Pirellulales</taxon>
        <taxon>Lacipirellulaceae</taxon>
        <taxon>Botrimarina</taxon>
    </lineage>
</organism>
<evidence type="ECO:0000259" key="2">
    <source>
        <dbReference type="Pfam" id="PF10091"/>
    </source>
</evidence>
<feature type="domain" description="Glycoamylase-like" evidence="2">
    <location>
        <begin position="238"/>
        <end position="481"/>
    </location>
</feature>
<gene>
    <name evidence="3" type="ORF">Pla111_11620</name>
</gene>
<protein>
    <recommendedName>
        <fullName evidence="2">Glycoamylase-like domain-containing protein</fullName>
    </recommendedName>
</protein>
<dbReference type="AlphaFoldDB" id="A0A5C5WAK9"/>
<feature type="transmembrane region" description="Helical" evidence="1">
    <location>
        <begin position="25"/>
        <end position="46"/>
    </location>
</feature>
<dbReference type="EMBL" id="SJPH01000002">
    <property type="protein sequence ID" value="TWT47547.1"/>
    <property type="molecule type" value="Genomic_DNA"/>
</dbReference>
<evidence type="ECO:0000256" key="1">
    <source>
        <dbReference type="SAM" id="Phobius"/>
    </source>
</evidence>
<dbReference type="PIRSF" id="PIRSF028431">
    <property type="entry name" value="UCP028431"/>
    <property type="match status" value="1"/>
</dbReference>
<evidence type="ECO:0000313" key="3">
    <source>
        <dbReference type="EMBL" id="TWT47547.1"/>
    </source>
</evidence>
<reference evidence="3 4" key="1">
    <citation type="submission" date="2019-02" db="EMBL/GenBank/DDBJ databases">
        <title>Deep-cultivation of Planctomycetes and their phenomic and genomic characterization uncovers novel biology.</title>
        <authorList>
            <person name="Wiegand S."/>
            <person name="Jogler M."/>
            <person name="Boedeker C."/>
            <person name="Pinto D."/>
            <person name="Vollmers J."/>
            <person name="Rivas-Marin E."/>
            <person name="Kohn T."/>
            <person name="Peeters S.H."/>
            <person name="Heuer A."/>
            <person name="Rast P."/>
            <person name="Oberbeckmann S."/>
            <person name="Bunk B."/>
            <person name="Jeske O."/>
            <person name="Meyerdierks A."/>
            <person name="Storesund J.E."/>
            <person name="Kallscheuer N."/>
            <person name="Luecker S."/>
            <person name="Lage O.M."/>
            <person name="Pohl T."/>
            <person name="Merkel B.J."/>
            <person name="Hornburger P."/>
            <person name="Mueller R.-W."/>
            <person name="Bruemmer F."/>
            <person name="Labrenz M."/>
            <person name="Spormann A.M."/>
            <person name="Op Den Camp H."/>
            <person name="Overmann J."/>
            <person name="Amann R."/>
            <person name="Jetten M.S.M."/>
            <person name="Mascher T."/>
            <person name="Medema M.H."/>
            <person name="Devos D.P."/>
            <person name="Kaster A.-K."/>
            <person name="Ovreas L."/>
            <person name="Rohde M."/>
            <person name="Galperin M.Y."/>
            <person name="Jogler C."/>
        </authorList>
    </citation>
    <scope>NUCLEOTIDE SEQUENCE [LARGE SCALE GENOMIC DNA]</scope>
    <source>
        <strain evidence="3 4">Pla111</strain>
    </source>
</reference>
<dbReference type="Gene3D" id="1.50.10.140">
    <property type="match status" value="1"/>
</dbReference>
<proteinExistence type="predicted"/>
<keyword evidence="1" id="KW-0472">Membrane</keyword>
<evidence type="ECO:0000313" key="4">
    <source>
        <dbReference type="Proteomes" id="UP000318995"/>
    </source>
</evidence>
<dbReference type="InterPro" id="IPR016883">
    <property type="entry name" value="UCP028431"/>
</dbReference>
<name>A0A5C5WAK9_9BACT</name>
<keyword evidence="1" id="KW-1133">Transmembrane helix</keyword>
<keyword evidence="1" id="KW-0812">Transmembrane</keyword>
<comment type="caution">
    <text evidence="3">The sequence shown here is derived from an EMBL/GenBank/DDBJ whole genome shotgun (WGS) entry which is preliminary data.</text>
</comment>
<dbReference type="Proteomes" id="UP000318995">
    <property type="component" value="Unassembled WGS sequence"/>
</dbReference>
<keyword evidence="4" id="KW-1185">Reference proteome</keyword>
<sequence length="503" mass="56337">MDAAPAVSTTDETRIKSRQRGTRRWFAVVVIGVGVLVSTACVPLHAADLAAQPASSAVNQHAPFLDDLQERTFGFFWETTPAENGLTPDRWPTKTASSIAAVGFGLTSYGVGVERGWITRDEARARTLATLRFFAASKQSPEPHHVSGHRGFYYHFLLADTGERWRQCELSSIDTALLMLGVLYAREYFDDDTAEEVEIRRLADFLYERVEWSWMQPRPPLVAMAWHPEQQAFGGADYRGYNEALFLYVLALGSPTHPIDPAAWDRFTAEYDWAPFYGQEHANFAPLFGHQYAACWIDLRGVKDGAMRERGLDYFENSRRATLAQRAYAIENPQGWRDYGADIWGLTACDGPGVGERVYRGKQHRFASYWARGAAAPRIDDDGTIAPTAAGGSIPFAPEETLRALQTMRDRYGDALYGQYGFRDSFNPSLDQTVGPAPRNGKMVEGLGWFNTDYLGIDQGPILLMAENYRTGSVWEVMRRSEPIRRGLQRAGFTGGWLEPTEP</sequence>
<accession>A0A5C5WAK9</accession>
<dbReference type="InterPro" id="IPR019282">
    <property type="entry name" value="Glycoamylase-like_cons_dom"/>
</dbReference>
<dbReference type="RefSeq" id="WP_146572241.1">
    <property type="nucleotide sequence ID" value="NZ_SJPH01000002.1"/>
</dbReference>
<dbReference type="OrthoDB" id="5937621at2"/>
<dbReference type="Pfam" id="PF10091">
    <property type="entry name" value="Glycoamylase"/>
    <property type="match status" value="1"/>
</dbReference>